<dbReference type="GO" id="GO:0005886">
    <property type="term" value="C:plasma membrane"/>
    <property type="evidence" value="ECO:0007669"/>
    <property type="project" value="TreeGrafter"/>
</dbReference>
<evidence type="ECO:0000256" key="2">
    <source>
        <dbReference type="SAM" id="Phobius"/>
    </source>
</evidence>
<feature type="transmembrane region" description="Helical" evidence="2">
    <location>
        <begin position="41"/>
        <end position="63"/>
    </location>
</feature>
<reference evidence="4" key="1">
    <citation type="submission" date="2018-04" db="EMBL/GenBank/DDBJ databases">
        <title>Transcriptome of Schizaphis graminum biotype I.</title>
        <authorList>
            <person name="Scully E.D."/>
            <person name="Geib S.M."/>
            <person name="Palmer N.A."/>
            <person name="Koch K."/>
            <person name="Bradshaw J."/>
            <person name="Heng-Moss T."/>
            <person name="Sarath G."/>
        </authorList>
    </citation>
    <scope>NUCLEOTIDE SEQUENCE</scope>
</reference>
<proteinExistence type="predicted"/>
<gene>
    <name evidence="4" type="primary">slc7a2_2</name>
    <name evidence="4" type="ORF">g.7466</name>
</gene>
<sequence>MVIDTYLLSILKRFYCYLFSSVVVSICFCSAVSIVQNEGKFNTVTCAACIFFGVCLLVLCYSLSRQPQSTNRPTFHVPCVPFVPCLSVVLNIYLMTQLDTSTWIRFTVWLFIGVLIYLFYGLRYSVERLNQRRIVDETYMKQIRYEIQVY</sequence>
<organism evidence="4">
    <name type="scientific">Schizaphis graminum</name>
    <name type="common">Green bug aphid</name>
    <dbReference type="NCBI Taxonomy" id="13262"/>
    <lineage>
        <taxon>Eukaryota</taxon>
        <taxon>Metazoa</taxon>
        <taxon>Ecdysozoa</taxon>
        <taxon>Arthropoda</taxon>
        <taxon>Hexapoda</taxon>
        <taxon>Insecta</taxon>
        <taxon>Pterygota</taxon>
        <taxon>Neoptera</taxon>
        <taxon>Paraneoptera</taxon>
        <taxon>Hemiptera</taxon>
        <taxon>Sternorrhyncha</taxon>
        <taxon>Aphidomorpha</taxon>
        <taxon>Aphidoidea</taxon>
        <taxon>Aphididae</taxon>
        <taxon>Aphidini</taxon>
        <taxon>Schizaphis</taxon>
    </lineage>
</organism>
<dbReference type="EMBL" id="GGMR01010696">
    <property type="protein sequence ID" value="MBY23315.1"/>
    <property type="molecule type" value="Transcribed_RNA"/>
</dbReference>
<dbReference type="PANTHER" id="PTHR43243">
    <property type="entry name" value="INNER MEMBRANE TRANSPORTER YGJI-RELATED"/>
    <property type="match status" value="1"/>
</dbReference>
<feature type="domain" description="Cationic amino acid transporter C-terminal" evidence="3">
    <location>
        <begin position="75"/>
        <end position="125"/>
    </location>
</feature>
<keyword evidence="2" id="KW-1133">Transmembrane helix</keyword>
<name>A0A2S2P1M6_SCHGA</name>
<evidence type="ECO:0000313" key="4">
    <source>
        <dbReference type="EMBL" id="MBY23315.1"/>
    </source>
</evidence>
<dbReference type="InterPro" id="IPR029485">
    <property type="entry name" value="CAT_C"/>
</dbReference>
<keyword evidence="2" id="KW-0812">Transmembrane</keyword>
<evidence type="ECO:0000256" key="1">
    <source>
        <dbReference type="ARBA" id="ARBA00022448"/>
    </source>
</evidence>
<dbReference type="PANTHER" id="PTHR43243:SF4">
    <property type="entry name" value="CATIONIC AMINO ACID TRANSPORTER 4"/>
    <property type="match status" value="1"/>
</dbReference>
<protein>
    <submittedName>
        <fullName evidence="4">Low affinity cationic amino acid transporter 2</fullName>
    </submittedName>
</protein>
<accession>A0A2S2P1M6</accession>
<dbReference type="GO" id="GO:0015171">
    <property type="term" value="F:amino acid transmembrane transporter activity"/>
    <property type="evidence" value="ECO:0007669"/>
    <property type="project" value="TreeGrafter"/>
</dbReference>
<dbReference type="Pfam" id="PF13906">
    <property type="entry name" value="AA_permease_C"/>
    <property type="match status" value="1"/>
</dbReference>
<keyword evidence="2" id="KW-0472">Membrane</keyword>
<feature type="transmembrane region" description="Helical" evidence="2">
    <location>
        <begin position="75"/>
        <end position="96"/>
    </location>
</feature>
<feature type="transmembrane region" description="Helical" evidence="2">
    <location>
        <begin position="14"/>
        <end position="35"/>
    </location>
</feature>
<evidence type="ECO:0000259" key="3">
    <source>
        <dbReference type="Pfam" id="PF13906"/>
    </source>
</evidence>
<dbReference type="AlphaFoldDB" id="A0A2S2P1M6"/>
<keyword evidence="1" id="KW-0813">Transport</keyword>
<feature type="transmembrane region" description="Helical" evidence="2">
    <location>
        <begin position="102"/>
        <end position="122"/>
    </location>
</feature>
<dbReference type="Gene3D" id="1.20.1740.10">
    <property type="entry name" value="Amino acid/polyamine transporter I"/>
    <property type="match status" value="1"/>
</dbReference>